<dbReference type="Gene3D" id="2.60.40.10">
    <property type="entry name" value="Immunoglobulins"/>
    <property type="match status" value="1"/>
</dbReference>
<dbReference type="NCBIfam" id="TIGR01451">
    <property type="entry name" value="B_ant_repeat"/>
    <property type="match status" value="1"/>
</dbReference>
<evidence type="ECO:0000313" key="5">
    <source>
        <dbReference type="Proteomes" id="UP001149140"/>
    </source>
</evidence>
<feature type="compositionally biased region" description="Pro residues" evidence="1">
    <location>
        <begin position="764"/>
        <end position="788"/>
    </location>
</feature>
<feature type="domain" description="VWFA" evidence="3">
    <location>
        <begin position="41"/>
        <end position="255"/>
    </location>
</feature>
<dbReference type="SUPFAM" id="SSF53300">
    <property type="entry name" value="vWA-like"/>
    <property type="match status" value="1"/>
</dbReference>
<dbReference type="InterPro" id="IPR047589">
    <property type="entry name" value="DUF11_rpt"/>
</dbReference>
<dbReference type="InterPro" id="IPR002035">
    <property type="entry name" value="VWF_A"/>
</dbReference>
<keyword evidence="2" id="KW-0732">Signal</keyword>
<dbReference type="EMBL" id="JAPDOD010000032">
    <property type="protein sequence ID" value="MDA0164295.1"/>
    <property type="molecule type" value="Genomic_DNA"/>
</dbReference>
<feature type="chain" id="PRO_5040837827" evidence="2">
    <location>
        <begin position="23"/>
        <end position="1021"/>
    </location>
</feature>
<dbReference type="Pfam" id="PF00092">
    <property type="entry name" value="VWA"/>
    <property type="match status" value="1"/>
</dbReference>
<protein>
    <submittedName>
        <fullName evidence="4">VWA domain-containing protein</fullName>
    </submittedName>
</protein>
<dbReference type="CDD" id="cd00198">
    <property type="entry name" value="vWFA"/>
    <property type="match status" value="1"/>
</dbReference>
<dbReference type="Proteomes" id="UP001149140">
    <property type="component" value="Unassembled WGS sequence"/>
</dbReference>
<feature type="region of interest" description="Disordered" evidence="1">
    <location>
        <begin position="758"/>
        <end position="788"/>
    </location>
</feature>
<dbReference type="RefSeq" id="WP_270043546.1">
    <property type="nucleotide sequence ID" value="NZ_JAPDOD010000032.1"/>
</dbReference>
<reference evidence="4" key="1">
    <citation type="submission" date="2022-10" db="EMBL/GenBank/DDBJ databases">
        <title>The WGS of Solirubrobacter ginsenosidimutans DSM 21036.</title>
        <authorList>
            <person name="Jiang Z."/>
        </authorList>
    </citation>
    <scope>NUCLEOTIDE SEQUENCE</scope>
    <source>
        <strain evidence="4">DSM 21036</strain>
    </source>
</reference>
<evidence type="ECO:0000259" key="3">
    <source>
        <dbReference type="PROSITE" id="PS50234"/>
    </source>
</evidence>
<dbReference type="Pfam" id="PF01345">
    <property type="entry name" value="DUF11"/>
    <property type="match status" value="1"/>
</dbReference>
<dbReference type="AlphaFoldDB" id="A0A9X3S285"/>
<dbReference type="InterPro" id="IPR036465">
    <property type="entry name" value="vWFA_dom_sf"/>
</dbReference>
<dbReference type="InterPro" id="IPR013783">
    <property type="entry name" value="Ig-like_fold"/>
</dbReference>
<evidence type="ECO:0000256" key="1">
    <source>
        <dbReference type="SAM" id="MobiDB-lite"/>
    </source>
</evidence>
<sequence>MSRIAVVALAVAFFAVAVVAQAQQQPATAPNPNLTPRCGLKVVVVLDASQSIAQSKGTEDVRNAAKTFIGAFAGTGTKIAMFDFALQARVNVDVPYTEVTDGSVKLVFTPAANAYTPLTKNPDYYTNWDNALLQALYTSDSSTPRADAVVFITDGDPTALNNNHGKPTEVTVPGAATSSSANTLNYAITHANELKAEGTHIFAFGVGNGVTNAASQSRLKAISGNQEFKPGVPIGSVDWVVVQNFGDLSSTLADLATSLCASSVRVTKRVDEDGDGSYDDPAGGWTFTGNAAMSTGSYEWRQPAGSSTPGQRKVTVTNDNPTAMFEWDPQNATASASFTFSEGARLGYRFVDADCGDRSVTRDGDDFTVKLPAGQSASCVVRNARLREVTFCHATGDRDDPYDIRTTFLDAAGRASLAEHKTHDGPVFPAPDWGDIIPPYADDPVGLNWSGVGQVVWQNRCVIPPAVRLITPTVRCVEVLGSGDLRAHFGYTNPSGEALTLLAGSEWNAFSPDPTDRGQLERFLPTTTIDDVVQVRFPAGGQLTWTLGTHRVTASGSTRRCLGTLTIVKRLNPAGDGRFNLRIDGEVAGTGVLVGDNGTTGTIAVTATPAGTPHTIDETAGPGTRLDRYDTSTVCRDDAGVVGENPDGAELAVTVREGQDVICTITNTRRVERIVPVLECVRFNDSGPDVAVWGYDNPNDFPVDLSVGEDGRNVFVPAPADRGQMVTFAPGRQHNVLEVPFEGTLTWRLDTVATAGAGSQPCPTVLPEPSPTPTPLPPAPTPAPPAPPPTATDIAVTKVATPAVISVGERIRYTITVTNTSAVPAAEVTVFRVDERLATTSTLISLTPSQGYCDSIGCHFGTLAAGASATLVAVTEEASTRLVVNTIRASTTTAETDLANNTASAVVRVIGAVSASAADRCAAVVVAPSTVRAGRTAVVTARAFDAHGRRVGGLALRLRGAGVDAQRTTTIAGSARFAFTPRRGGVISLAPPGRIVRPGLPQQCGVVLGATASQRPSGVTG</sequence>
<gene>
    <name evidence="4" type="ORF">OM076_28755</name>
</gene>
<dbReference type="PROSITE" id="PS50234">
    <property type="entry name" value="VWFA"/>
    <property type="match status" value="1"/>
</dbReference>
<evidence type="ECO:0000256" key="2">
    <source>
        <dbReference type="SAM" id="SignalP"/>
    </source>
</evidence>
<comment type="caution">
    <text evidence="4">The sequence shown here is derived from an EMBL/GenBank/DDBJ whole genome shotgun (WGS) entry which is preliminary data.</text>
</comment>
<name>A0A9X3S285_9ACTN</name>
<accession>A0A9X3S285</accession>
<evidence type="ECO:0000313" key="4">
    <source>
        <dbReference type="EMBL" id="MDA0164295.1"/>
    </source>
</evidence>
<organism evidence="4 5">
    <name type="scientific">Solirubrobacter ginsenosidimutans</name>
    <dbReference type="NCBI Taxonomy" id="490573"/>
    <lineage>
        <taxon>Bacteria</taxon>
        <taxon>Bacillati</taxon>
        <taxon>Actinomycetota</taxon>
        <taxon>Thermoleophilia</taxon>
        <taxon>Solirubrobacterales</taxon>
        <taxon>Solirubrobacteraceae</taxon>
        <taxon>Solirubrobacter</taxon>
    </lineage>
</organism>
<keyword evidence="5" id="KW-1185">Reference proteome</keyword>
<feature type="signal peptide" evidence="2">
    <location>
        <begin position="1"/>
        <end position="22"/>
    </location>
</feature>
<dbReference type="GO" id="GO:0005975">
    <property type="term" value="P:carbohydrate metabolic process"/>
    <property type="evidence" value="ECO:0007669"/>
    <property type="project" value="UniProtKB-ARBA"/>
</dbReference>
<proteinExistence type="predicted"/>
<dbReference type="InterPro" id="IPR001434">
    <property type="entry name" value="OmcB-like_DUF11"/>
</dbReference>
<dbReference type="Gene3D" id="3.40.50.410">
    <property type="entry name" value="von Willebrand factor, type A domain"/>
    <property type="match status" value="1"/>
</dbReference>